<evidence type="ECO:0000313" key="1">
    <source>
        <dbReference type="EMBL" id="PWN29924.1"/>
    </source>
</evidence>
<dbReference type="GeneID" id="37024978"/>
<dbReference type="Proteomes" id="UP000245884">
    <property type="component" value="Unassembled WGS sequence"/>
</dbReference>
<accession>A0A316UY52</accession>
<gene>
    <name evidence="1" type="ORF">BDZ90DRAFT_1012</name>
</gene>
<dbReference type="RefSeq" id="XP_025364536.1">
    <property type="nucleotide sequence ID" value="XM_025503155.1"/>
</dbReference>
<evidence type="ECO:0000313" key="2">
    <source>
        <dbReference type="Proteomes" id="UP000245884"/>
    </source>
</evidence>
<proteinExistence type="predicted"/>
<name>A0A316UY52_9BASI</name>
<organism evidence="1 2">
    <name type="scientific">Jaminaea rosea</name>
    <dbReference type="NCBI Taxonomy" id="1569628"/>
    <lineage>
        <taxon>Eukaryota</taxon>
        <taxon>Fungi</taxon>
        <taxon>Dikarya</taxon>
        <taxon>Basidiomycota</taxon>
        <taxon>Ustilaginomycotina</taxon>
        <taxon>Exobasidiomycetes</taxon>
        <taxon>Microstromatales</taxon>
        <taxon>Microstromatales incertae sedis</taxon>
        <taxon>Jaminaea</taxon>
    </lineage>
</organism>
<dbReference type="OrthoDB" id="3351822at2759"/>
<keyword evidence="2" id="KW-1185">Reference proteome</keyword>
<sequence length="317" mass="34232">MSSVLDLQSQSIFRESAGIQSLSLHGSSPLSCSTYADFLPDWLARPGLQRIHGVGINSQSPITGLGMPTFFQNFRAGSTLQLGQPGPNHERIWKDEKPWLITHIRYDTTEYAYKPAVVLAGHMLPFLREVCFAGDSGSSGMELSTVTGNANGTVQGPFISVMGDDSMAAEVLRDMGVGQFKRVHFTWNGETEPLRSELVERITEGYGWAPAGASNADGTDWLEQYRFVKPGAGDMVDEVLRNEVGNDLDRLANIEKAMAAKVRQRPGGAAFAGRKLRYAIRAPATVVKLGGAQAAISADARLALFLNRAQGGSGAWT</sequence>
<reference evidence="1 2" key="1">
    <citation type="journal article" date="2018" name="Mol. Biol. Evol.">
        <title>Broad Genomic Sampling Reveals a Smut Pathogenic Ancestry of the Fungal Clade Ustilaginomycotina.</title>
        <authorList>
            <person name="Kijpornyongpan T."/>
            <person name="Mondo S.J."/>
            <person name="Barry K."/>
            <person name="Sandor L."/>
            <person name="Lee J."/>
            <person name="Lipzen A."/>
            <person name="Pangilinan J."/>
            <person name="LaButti K."/>
            <person name="Hainaut M."/>
            <person name="Henrissat B."/>
            <person name="Grigoriev I.V."/>
            <person name="Spatafora J.W."/>
            <person name="Aime M.C."/>
        </authorList>
    </citation>
    <scope>NUCLEOTIDE SEQUENCE [LARGE SCALE GENOMIC DNA]</scope>
    <source>
        <strain evidence="1 2">MCA 5214</strain>
    </source>
</reference>
<dbReference type="EMBL" id="KZ819662">
    <property type="protein sequence ID" value="PWN29924.1"/>
    <property type="molecule type" value="Genomic_DNA"/>
</dbReference>
<protein>
    <submittedName>
        <fullName evidence="1">Uncharacterized protein</fullName>
    </submittedName>
</protein>
<dbReference type="AlphaFoldDB" id="A0A316UY52"/>